<reference evidence="1" key="1">
    <citation type="journal article" date="2012" name="Nat. Biotechnol.">
        <title>Draft genome sequence of pigeonpea (Cajanus cajan), an orphan legume crop of resource-poor farmers.</title>
        <authorList>
            <person name="Varshney R.K."/>
            <person name="Chen W."/>
            <person name="Li Y."/>
            <person name="Bharti A.K."/>
            <person name="Saxena R.K."/>
            <person name="Schlueter J.A."/>
            <person name="Donoghue M.T."/>
            <person name="Azam S."/>
            <person name="Fan G."/>
            <person name="Whaley A.M."/>
            <person name="Farmer A.D."/>
            <person name="Sheridan J."/>
            <person name="Iwata A."/>
            <person name="Tuteja R."/>
            <person name="Penmetsa R.V."/>
            <person name="Wu W."/>
            <person name="Upadhyaya H.D."/>
            <person name="Yang S.P."/>
            <person name="Shah T."/>
            <person name="Saxena K.B."/>
            <person name="Michael T."/>
            <person name="McCombie W.R."/>
            <person name="Yang B."/>
            <person name="Zhang G."/>
            <person name="Yang H."/>
            <person name="Wang J."/>
            <person name="Spillane C."/>
            <person name="Cook D.R."/>
            <person name="May G.D."/>
            <person name="Xu X."/>
            <person name="Jackson S.A."/>
        </authorList>
    </citation>
    <scope>NUCLEOTIDE SEQUENCE [LARGE SCALE GENOMIC DNA]</scope>
</reference>
<evidence type="ECO:0000313" key="1">
    <source>
        <dbReference type="EMBL" id="KYP43397.1"/>
    </source>
</evidence>
<proteinExistence type="predicted"/>
<dbReference type="Gramene" id="C.cajan_33650.t">
    <property type="protein sequence ID" value="C.cajan_33650.t.cds1"/>
    <property type="gene ID" value="C.cajan_33650"/>
</dbReference>
<evidence type="ECO:0000313" key="2">
    <source>
        <dbReference type="Proteomes" id="UP000075243"/>
    </source>
</evidence>
<dbReference type="EMBL" id="KQ483668">
    <property type="protein sequence ID" value="KYP43397.1"/>
    <property type="molecule type" value="Genomic_DNA"/>
</dbReference>
<keyword evidence="2" id="KW-1185">Reference proteome</keyword>
<organism evidence="1 2">
    <name type="scientific">Cajanus cajan</name>
    <name type="common">Pigeon pea</name>
    <name type="synonym">Cajanus indicus</name>
    <dbReference type="NCBI Taxonomy" id="3821"/>
    <lineage>
        <taxon>Eukaryota</taxon>
        <taxon>Viridiplantae</taxon>
        <taxon>Streptophyta</taxon>
        <taxon>Embryophyta</taxon>
        <taxon>Tracheophyta</taxon>
        <taxon>Spermatophyta</taxon>
        <taxon>Magnoliopsida</taxon>
        <taxon>eudicotyledons</taxon>
        <taxon>Gunneridae</taxon>
        <taxon>Pentapetalae</taxon>
        <taxon>rosids</taxon>
        <taxon>fabids</taxon>
        <taxon>Fabales</taxon>
        <taxon>Fabaceae</taxon>
        <taxon>Papilionoideae</taxon>
        <taxon>50 kb inversion clade</taxon>
        <taxon>NPAAA clade</taxon>
        <taxon>indigoferoid/millettioid clade</taxon>
        <taxon>Phaseoleae</taxon>
        <taxon>Cajanus</taxon>
    </lineage>
</organism>
<dbReference type="AlphaFoldDB" id="A0A151RLF1"/>
<protein>
    <submittedName>
        <fullName evidence="1">Uncharacterized protein</fullName>
    </submittedName>
</protein>
<dbReference type="Proteomes" id="UP000075243">
    <property type="component" value="Unassembled WGS sequence"/>
</dbReference>
<name>A0A151RLF1_CAJCA</name>
<sequence length="64" mass="7179">FSSENPCMPNNLVNTVIPSLVNHEDNLRLTNVPTREEVKQAVFTLFRSSALSSNGFGGNFFQEY</sequence>
<accession>A0A151RLF1</accession>
<gene>
    <name evidence="1" type="ORF">KK1_035170</name>
</gene>
<feature type="non-terminal residue" evidence="1">
    <location>
        <position position="1"/>
    </location>
</feature>